<evidence type="ECO:0000313" key="6">
    <source>
        <dbReference type="EMBL" id="PVD30665.1"/>
    </source>
</evidence>
<dbReference type="Pfam" id="PF06818">
    <property type="entry name" value="Fez1"/>
    <property type="match status" value="1"/>
</dbReference>
<dbReference type="AlphaFoldDB" id="A0A2T7PB64"/>
<feature type="compositionally biased region" description="Polar residues" evidence="5">
    <location>
        <begin position="311"/>
        <end position="320"/>
    </location>
</feature>
<reference evidence="6 7" key="1">
    <citation type="submission" date="2018-04" db="EMBL/GenBank/DDBJ databases">
        <title>The genome of golden apple snail Pomacea canaliculata provides insight into stress tolerance and invasive adaptation.</title>
        <authorList>
            <person name="Liu C."/>
            <person name="Liu B."/>
            <person name="Ren Y."/>
            <person name="Zhang Y."/>
            <person name="Wang H."/>
            <person name="Li S."/>
            <person name="Jiang F."/>
            <person name="Yin L."/>
            <person name="Zhang G."/>
            <person name="Qian W."/>
            <person name="Fan W."/>
        </authorList>
    </citation>
    <scope>NUCLEOTIDE SEQUENCE [LARGE SCALE GENOMIC DNA]</scope>
    <source>
        <strain evidence="6">SZHN2017</strain>
        <tissue evidence="6">Muscle</tissue>
    </source>
</reference>
<keyword evidence="7" id="KW-1185">Reference proteome</keyword>
<keyword evidence="3 4" id="KW-0175">Coiled coil</keyword>
<keyword evidence="2" id="KW-0963">Cytoplasm</keyword>
<feature type="coiled-coil region" evidence="4">
    <location>
        <begin position="573"/>
        <end position="646"/>
    </location>
</feature>
<dbReference type="OrthoDB" id="10030037at2759"/>
<dbReference type="EMBL" id="PZQS01000005">
    <property type="protein sequence ID" value="PVD30665.1"/>
    <property type="molecule type" value="Genomic_DNA"/>
</dbReference>
<organism evidence="6 7">
    <name type="scientific">Pomacea canaliculata</name>
    <name type="common">Golden apple snail</name>
    <dbReference type="NCBI Taxonomy" id="400727"/>
    <lineage>
        <taxon>Eukaryota</taxon>
        <taxon>Metazoa</taxon>
        <taxon>Spiralia</taxon>
        <taxon>Lophotrochozoa</taxon>
        <taxon>Mollusca</taxon>
        <taxon>Gastropoda</taxon>
        <taxon>Caenogastropoda</taxon>
        <taxon>Architaenioglossa</taxon>
        <taxon>Ampullarioidea</taxon>
        <taxon>Ampullariidae</taxon>
        <taxon>Pomacea</taxon>
    </lineage>
</organism>
<evidence type="ECO:0000256" key="1">
    <source>
        <dbReference type="ARBA" id="ARBA00004496"/>
    </source>
</evidence>
<dbReference type="GO" id="GO:0005737">
    <property type="term" value="C:cytoplasm"/>
    <property type="evidence" value="ECO:0007669"/>
    <property type="project" value="UniProtKB-SubCell"/>
</dbReference>
<evidence type="ECO:0000313" key="7">
    <source>
        <dbReference type="Proteomes" id="UP000245119"/>
    </source>
</evidence>
<dbReference type="InterPro" id="IPR045329">
    <property type="entry name" value="LZTS"/>
</dbReference>
<comment type="subcellular location">
    <subcellularLocation>
        <location evidence="1">Cytoplasm</location>
    </subcellularLocation>
</comment>
<accession>A0A2T7PB64</accession>
<feature type="region of interest" description="Disordered" evidence="5">
    <location>
        <begin position="303"/>
        <end position="322"/>
    </location>
</feature>
<name>A0A2T7PB64_POMCA</name>
<sequence length="657" mass="72846">MSGSRPYGRRDPDLLSLEDHGECGAHSLVSNLPVGVCSDVHEITSCREGQAEVFHHSELYVNYGKLLHSKPSSLCSLPLGTVSDQPGRENYSSLQVCPKTNEFSQAFRCVSSSQYQQRHDACGKKAISPLHLDQQGSHGRWCSSDTRDCKRKEMMEFLDFSEADDPPARLPAISGVLTEKLGRPLVRPVAFRPIHGSAACVVSPSLSVNSMADSGENLHCPDGCSQQSWLSWVPASCAPPSYSLGCHSLAALKKSSEISLPRSSGISSECSNHEGVAEISTSSSALGVLSGQGRHHAGSFLGSGAQHSHEVSVQTPSPSDSGVGELEAMLKEKDAEIQTLRQVMDNNERAILQVYEEKRSVWLHDVREIHQEYEEKLKAQQSKAYKAEQSLCLQLSRLQQEKQQMQGEIDSLRSEKEALLRQCAIFQHQLHDVRLQLEAASVITTSPTSPALSSVDDSATFWKNLSEPHTGMASCTTAAVDQTRELEYMERRLAGVRSKQSPTLFVHGSTSEAKIKPKTLRISSVELKDVNVAESSQENENDSSLGRICVEKFTQTDHNDEGAYGSPRGDKQMAMYLAETDKLQKHLQAAEETLELERRRWLEEKNKVIRYQKQLQLNYVQMQRKNTALEAEVEQLTLELERRDLKLIAMNGEESVC</sequence>
<evidence type="ECO:0000256" key="4">
    <source>
        <dbReference type="SAM" id="Coils"/>
    </source>
</evidence>
<dbReference type="PANTHER" id="PTHR19354:SF2">
    <property type="entry name" value="LEUCINE-RICH REPEAT-CONTAINING PROTEIN DDB_G0290503"/>
    <property type="match status" value="1"/>
</dbReference>
<dbReference type="Proteomes" id="UP000245119">
    <property type="component" value="Linkage Group LG5"/>
</dbReference>
<comment type="caution">
    <text evidence="6">The sequence shown here is derived from an EMBL/GenBank/DDBJ whole genome shotgun (WGS) entry which is preliminary data.</text>
</comment>
<dbReference type="OMA" id="ERITWAQ"/>
<evidence type="ECO:0000256" key="5">
    <source>
        <dbReference type="SAM" id="MobiDB-lite"/>
    </source>
</evidence>
<dbReference type="STRING" id="400727.A0A2T7PB64"/>
<protein>
    <submittedName>
        <fullName evidence="6">Uncharacterized protein</fullName>
    </submittedName>
</protein>
<dbReference type="PANTHER" id="PTHR19354">
    <property type="entry name" value="ZIPPER PUTATIVE TUMOR SUPPRESSOR 2 HOMOLOG-LIKE PROTEIN-RELATED"/>
    <property type="match status" value="1"/>
</dbReference>
<evidence type="ECO:0000256" key="3">
    <source>
        <dbReference type="ARBA" id="ARBA00023054"/>
    </source>
</evidence>
<gene>
    <name evidence="6" type="ORF">C0Q70_09938</name>
</gene>
<evidence type="ECO:0000256" key="2">
    <source>
        <dbReference type="ARBA" id="ARBA00022490"/>
    </source>
</evidence>
<feature type="coiled-coil region" evidence="4">
    <location>
        <begin position="323"/>
        <end position="429"/>
    </location>
</feature>
<proteinExistence type="predicted"/>